<dbReference type="GO" id="GO:0061630">
    <property type="term" value="F:ubiquitin protein ligase activity"/>
    <property type="evidence" value="ECO:0007669"/>
    <property type="project" value="UniProtKB-EC"/>
</dbReference>
<proteinExistence type="predicted"/>
<reference evidence="7" key="1">
    <citation type="submission" date="2011-01" db="EMBL/GenBank/DDBJ databases">
        <title>The Genome Sequence of Nematocida parisii strain ERTm3.</title>
        <authorList>
            <consortium name="The Broad Institute Genome Sequencing Platform"/>
            <consortium name="The Broad Institute Genome Sequencing Center for Infectious Disease"/>
            <person name="Cuomo C."/>
            <person name="Troemel E."/>
            <person name="Young S.K."/>
            <person name="Zeng Q."/>
            <person name="Gargeya S."/>
            <person name="Fitzgerald M."/>
            <person name="Haas B."/>
            <person name="Abouelleil A."/>
            <person name="Alvarado L."/>
            <person name="Arachchi H.M."/>
            <person name="Berlin A."/>
            <person name="Chapman S.B."/>
            <person name="Gearin G."/>
            <person name="Goldberg J."/>
            <person name="Griggs A."/>
            <person name="Gujja S."/>
            <person name="Hansen M."/>
            <person name="Heiman D."/>
            <person name="Howarth C."/>
            <person name="Larimer J."/>
            <person name="Lui A."/>
            <person name="MacDonald P.J.P."/>
            <person name="McCowen C."/>
            <person name="Montmayeur A."/>
            <person name="Murphy C."/>
            <person name="Neiman D."/>
            <person name="Pearson M."/>
            <person name="Priest M."/>
            <person name="Roberts A."/>
            <person name="Saif S."/>
            <person name="Shea T."/>
            <person name="Sisk P."/>
            <person name="Stolte C."/>
            <person name="Sykes S."/>
            <person name="Wortman J."/>
            <person name="Nusbaum C."/>
            <person name="Birren B."/>
        </authorList>
    </citation>
    <scope>NUCLEOTIDE SEQUENCE</scope>
    <source>
        <strain evidence="7">ERTm3</strain>
    </source>
</reference>
<dbReference type="EC" id="2.3.2.26" evidence="2"/>
<keyword evidence="8" id="KW-1185">Reference proteome</keyword>
<dbReference type="FunFam" id="3.30.2410.10:FF:000003">
    <property type="entry name" value="probable E3 ubiquitin-protein ligase HERC4 isoform X1"/>
    <property type="match status" value="1"/>
</dbReference>
<dbReference type="Gene3D" id="3.30.2410.10">
    <property type="entry name" value="Hect, E3 ligase catalytic domain"/>
    <property type="match status" value="1"/>
</dbReference>
<feature type="active site" description="Glycyl thioester intermediate" evidence="5">
    <location>
        <position position="764"/>
    </location>
</feature>
<dbReference type="InterPro" id="IPR000569">
    <property type="entry name" value="HECT_dom"/>
</dbReference>
<feature type="domain" description="HECT" evidence="6">
    <location>
        <begin position="485"/>
        <end position="796"/>
    </location>
</feature>
<dbReference type="PANTHER" id="PTHR45700:SF8">
    <property type="entry name" value="HECT-TYPE E3 UBIQUITIN TRANSFERASE"/>
    <property type="match status" value="1"/>
</dbReference>
<dbReference type="InterPro" id="IPR044611">
    <property type="entry name" value="E3A/B/C-like"/>
</dbReference>
<dbReference type="PROSITE" id="PS50237">
    <property type="entry name" value="HECT"/>
    <property type="match status" value="1"/>
</dbReference>
<dbReference type="EMBL" id="GL870878">
    <property type="protein sequence ID" value="EIJ88545.1"/>
    <property type="molecule type" value="Genomic_DNA"/>
</dbReference>
<gene>
    <name evidence="7" type="ORF">NEQG_01235</name>
</gene>
<evidence type="ECO:0000256" key="2">
    <source>
        <dbReference type="ARBA" id="ARBA00012485"/>
    </source>
</evidence>
<evidence type="ECO:0000256" key="5">
    <source>
        <dbReference type="PROSITE-ProRule" id="PRU00104"/>
    </source>
</evidence>
<evidence type="ECO:0000256" key="4">
    <source>
        <dbReference type="ARBA" id="ARBA00022786"/>
    </source>
</evidence>
<evidence type="ECO:0000313" key="7">
    <source>
        <dbReference type="EMBL" id="EIJ88545.1"/>
    </source>
</evidence>
<dbReference type="Gene3D" id="3.30.2160.10">
    <property type="entry name" value="Hect, E3 ligase catalytic domain"/>
    <property type="match status" value="1"/>
</dbReference>
<dbReference type="Proteomes" id="UP000002872">
    <property type="component" value="Unassembled WGS sequence"/>
</dbReference>
<dbReference type="HOGENOM" id="CLU_002173_5_2_1"/>
<dbReference type="VEuPathDB" id="MicrosporidiaDB:NEQG_01235"/>
<evidence type="ECO:0000256" key="3">
    <source>
        <dbReference type="ARBA" id="ARBA00022679"/>
    </source>
</evidence>
<accession>I3EH48</accession>
<evidence type="ECO:0000256" key="1">
    <source>
        <dbReference type="ARBA" id="ARBA00000885"/>
    </source>
</evidence>
<dbReference type="GO" id="GO:0000209">
    <property type="term" value="P:protein polyubiquitination"/>
    <property type="evidence" value="ECO:0007669"/>
    <property type="project" value="InterPro"/>
</dbReference>
<keyword evidence="4 5" id="KW-0833">Ubl conjugation pathway</keyword>
<dbReference type="InterPro" id="IPR035983">
    <property type="entry name" value="Hect_E3_ubiquitin_ligase"/>
</dbReference>
<dbReference type="OMA" id="DYFTCES"/>
<evidence type="ECO:0000313" key="8">
    <source>
        <dbReference type="Proteomes" id="UP000002872"/>
    </source>
</evidence>
<organism evidence="7 8">
    <name type="scientific">Nematocida parisii (strain ERTm3)</name>
    <name type="common">Nematode killer fungus</name>
    <dbReference type="NCBI Taxonomy" id="935791"/>
    <lineage>
        <taxon>Eukaryota</taxon>
        <taxon>Fungi</taxon>
        <taxon>Fungi incertae sedis</taxon>
        <taxon>Microsporidia</taxon>
        <taxon>Nematocida</taxon>
    </lineage>
</organism>
<dbReference type="Pfam" id="PF00632">
    <property type="entry name" value="HECT"/>
    <property type="match status" value="1"/>
</dbReference>
<sequence length="796" mass="92017">MRRFIMKSKESKQNLELVEKLKKQIIYGCGGGLCIGIFCKLSDIESISDEIVELLLEYDDYFTCESLYFIHGRAAHTAQQESKYYSTRIGLHPNMSVALLPQAVKKQMNELSNVQNSAGKIISHINTAQNILKYFYMSLKSTGQSSYSCSPIMHREFGVPLSLVQENFLLLPKPYTDENSKKEYLRMELARVIHKKKAKTEAIVLQGLFYHELNRLKAGYSIHTTIRIIKLFNAVKECVKFEKKYFIRFLESIEMLCQVTKAENILCMDRCNKMLGGFSYKKVPECGFKEHEEFPVITRPIPVKELCSRVIEECPLCNETLKDCEYPHCDSLCYASNKLCINELIDLIKSLIIVIDNTSVINMREGTLLLAILKSLKGLYEFSVETGLIHHSMFVNRRFSRLLNYKAEVRYHKERSHSIFDFPFILDMPAKSDLIQIENTDRMKAELQDAFFRSMFEGQVDPYLNLEVGRESVVEDSLRLLESLEEGTAWKQLKIKFVGEDGIDSGGIKKEFFQILSQKTLGEWDIFRESNGCLWFNHFSDEELEKRKTQYKILGSILGLAAYNGAVLCFYFPQVFYKRLLGYSGTFEDLKTVEPTIYQTLTQIKEMSPEEVSSLSLEYTLNGKVHEVSHHNIEEFTQVYCKELLETRLEPAFALIKEGLWRICGDTFIKSLLPCELSILIGGMECINMEELERYTIYNGYRRDSELIQSFWEIFKQYDITMQKKFLRFVTGTDRAPSGGLSRMALVFMRNGGDTDRLPSSQTCFNTFLIPEYSNKKKLKEKLDLAISNTEGFFLL</sequence>
<dbReference type="SMART" id="SM00119">
    <property type="entry name" value="HECTc"/>
    <property type="match status" value="1"/>
</dbReference>
<dbReference type="Gene3D" id="3.90.1750.10">
    <property type="entry name" value="Hect, E3 ligase catalytic domains"/>
    <property type="match status" value="1"/>
</dbReference>
<name>I3EH48_NEMP3</name>
<evidence type="ECO:0000259" key="6">
    <source>
        <dbReference type="PROSITE" id="PS50237"/>
    </source>
</evidence>
<comment type="catalytic activity">
    <reaction evidence="1">
        <text>S-ubiquitinyl-[E2 ubiquitin-conjugating enzyme]-L-cysteine + [acceptor protein]-L-lysine = [E2 ubiquitin-conjugating enzyme]-L-cysteine + N(6)-ubiquitinyl-[acceptor protein]-L-lysine.</text>
        <dbReference type="EC" id="2.3.2.26"/>
    </reaction>
</comment>
<dbReference type="InParanoid" id="I3EH48"/>
<dbReference type="PANTHER" id="PTHR45700">
    <property type="entry name" value="UBIQUITIN-PROTEIN LIGASE E3C"/>
    <property type="match status" value="1"/>
</dbReference>
<keyword evidence="3" id="KW-0808">Transferase</keyword>
<protein>
    <recommendedName>
        <fullName evidence="2">HECT-type E3 ubiquitin transferase</fullName>
        <ecNumber evidence="2">2.3.2.26</ecNumber>
    </recommendedName>
</protein>
<dbReference type="OrthoDB" id="8068875at2759"/>
<dbReference type="SUPFAM" id="SSF56204">
    <property type="entry name" value="Hect, E3 ligase catalytic domain"/>
    <property type="match status" value="1"/>
</dbReference>
<dbReference type="AlphaFoldDB" id="I3EH48"/>
<dbReference type="STRING" id="935791.I3EH48"/>